<keyword evidence="2" id="KW-1185">Reference proteome</keyword>
<accession>A0A444UBU6</accession>
<comment type="caution">
    <text evidence="1">The sequence shown here is derived from an EMBL/GenBank/DDBJ whole genome shotgun (WGS) entry which is preliminary data.</text>
</comment>
<reference evidence="1 2" key="1">
    <citation type="submission" date="2019-01" db="EMBL/GenBank/DDBJ databases">
        <title>Draft Genome and Complete Hox-Cluster Characterization of the Sterlet Sturgeon (Acipenser ruthenus).</title>
        <authorList>
            <person name="Wei Q."/>
        </authorList>
    </citation>
    <scope>NUCLEOTIDE SEQUENCE [LARGE SCALE GENOMIC DNA]</scope>
    <source>
        <strain evidence="1">WHYD16114868_AA</strain>
        <tissue evidence="1">Blood</tissue>
    </source>
</reference>
<gene>
    <name evidence="1" type="ORF">EOD39_6073</name>
</gene>
<dbReference type="AlphaFoldDB" id="A0A444UBU6"/>
<protein>
    <submittedName>
        <fullName evidence="1">Uncharacterized protein</fullName>
    </submittedName>
</protein>
<evidence type="ECO:0000313" key="1">
    <source>
        <dbReference type="EMBL" id="RXM32621.1"/>
    </source>
</evidence>
<proteinExistence type="predicted"/>
<name>A0A444UBU6_ACIRT</name>
<evidence type="ECO:0000313" key="2">
    <source>
        <dbReference type="Proteomes" id="UP000289886"/>
    </source>
</evidence>
<sequence>MIAKEKLLFCPPEIDVSVGRKLRNQVSRLSSGAEAEPCYPELRVAGLIRTMQEDWIETGLRNCVFQKRWVKFDGENLSYYNNDKVVR</sequence>
<dbReference type="Proteomes" id="UP000289886">
    <property type="component" value="Unassembled WGS sequence"/>
</dbReference>
<dbReference type="EMBL" id="SCEB01214881">
    <property type="protein sequence ID" value="RXM32621.1"/>
    <property type="molecule type" value="Genomic_DNA"/>
</dbReference>
<organism evidence="1 2">
    <name type="scientific">Acipenser ruthenus</name>
    <name type="common">Sterlet sturgeon</name>
    <dbReference type="NCBI Taxonomy" id="7906"/>
    <lineage>
        <taxon>Eukaryota</taxon>
        <taxon>Metazoa</taxon>
        <taxon>Chordata</taxon>
        <taxon>Craniata</taxon>
        <taxon>Vertebrata</taxon>
        <taxon>Euteleostomi</taxon>
        <taxon>Actinopterygii</taxon>
        <taxon>Chondrostei</taxon>
        <taxon>Acipenseriformes</taxon>
        <taxon>Acipenseridae</taxon>
        <taxon>Acipenser</taxon>
    </lineage>
</organism>